<evidence type="ECO:0000259" key="2">
    <source>
        <dbReference type="Pfam" id="PF00501"/>
    </source>
</evidence>
<dbReference type="AlphaFoldDB" id="A0A1C6U3R7"/>
<dbReference type="GO" id="GO:0006631">
    <property type="term" value="P:fatty acid metabolic process"/>
    <property type="evidence" value="ECO:0007669"/>
    <property type="project" value="TreeGrafter"/>
</dbReference>
<reference evidence="4" key="1">
    <citation type="submission" date="2016-06" db="EMBL/GenBank/DDBJ databases">
        <authorList>
            <person name="Varghese N."/>
            <person name="Submissions Spin"/>
        </authorList>
    </citation>
    <scope>NUCLEOTIDE SEQUENCE [LARGE SCALE GENOMIC DNA]</scope>
    <source>
        <strain evidence="4">DSM 43903</strain>
    </source>
</reference>
<dbReference type="Pfam" id="PF00501">
    <property type="entry name" value="AMP-binding"/>
    <property type="match status" value="1"/>
</dbReference>
<name>A0A1C6U3R7_9ACTN</name>
<dbReference type="InterPro" id="IPR042099">
    <property type="entry name" value="ANL_N_sf"/>
</dbReference>
<organism evidence="3 4">
    <name type="scientific">Micromonospora citrea</name>
    <dbReference type="NCBI Taxonomy" id="47855"/>
    <lineage>
        <taxon>Bacteria</taxon>
        <taxon>Bacillati</taxon>
        <taxon>Actinomycetota</taxon>
        <taxon>Actinomycetes</taxon>
        <taxon>Micromonosporales</taxon>
        <taxon>Micromonosporaceae</taxon>
        <taxon>Micromonospora</taxon>
    </lineage>
</organism>
<keyword evidence="3" id="KW-0436">Ligase</keyword>
<evidence type="ECO:0000313" key="3">
    <source>
        <dbReference type="EMBL" id="SCL48715.1"/>
    </source>
</evidence>
<accession>A0A1C6U3R7</accession>
<dbReference type="PROSITE" id="PS00455">
    <property type="entry name" value="AMP_BINDING"/>
    <property type="match status" value="1"/>
</dbReference>
<evidence type="ECO:0000256" key="1">
    <source>
        <dbReference type="SAM" id="MobiDB-lite"/>
    </source>
</evidence>
<dbReference type="PANTHER" id="PTHR43201:SF32">
    <property type="entry name" value="2-SUCCINYLBENZOATE--COA LIGASE, CHLOROPLASTIC_PEROXISOMAL"/>
    <property type="match status" value="1"/>
</dbReference>
<dbReference type="Gene3D" id="3.40.50.12780">
    <property type="entry name" value="N-terminal domain of ligase-like"/>
    <property type="match status" value="1"/>
</dbReference>
<dbReference type="InterPro" id="IPR045851">
    <property type="entry name" value="AMP-bd_C_sf"/>
</dbReference>
<dbReference type="STRING" id="47855.GA0070606_1353"/>
<dbReference type="Gene3D" id="3.30.300.30">
    <property type="match status" value="1"/>
</dbReference>
<protein>
    <submittedName>
        <fullName evidence="3">Acyl-CoA synthetase (AMP-forming)/AMP-acid ligase II</fullName>
    </submittedName>
</protein>
<proteinExistence type="predicted"/>
<dbReference type="GO" id="GO:0031956">
    <property type="term" value="F:medium-chain fatty acid-CoA ligase activity"/>
    <property type="evidence" value="ECO:0007669"/>
    <property type="project" value="TreeGrafter"/>
</dbReference>
<evidence type="ECO:0000313" key="4">
    <source>
        <dbReference type="Proteomes" id="UP000199001"/>
    </source>
</evidence>
<feature type="domain" description="AMP-dependent synthetase/ligase" evidence="2">
    <location>
        <begin position="54"/>
        <end position="385"/>
    </location>
</feature>
<feature type="region of interest" description="Disordered" evidence="1">
    <location>
        <begin position="1"/>
        <end position="54"/>
    </location>
</feature>
<keyword evidence="4" id="KW-1185">Reference proteome</keyword>
<dbReference type="InterPro" id="IPR020845">
    <property type="entry name" value="AMP-binding_CS"/>
</dbReference>
<dbReference type="SUPFAM" id="SSF56801">
    <property type="entry name" value="Acetyl-CoA synthetase-like"/>
    <property type="match status" value="1"/>
</dbReference>
<dbReference type="PANTHER" id="PTHR43201">
    <property type="entry name" value="ACYL-COA SYNTHETASE"/>
    <property type="match status" value="1"/>
</dbReference>
<sequence length="512" mass="53731">MTGLPPADRAAPPHSDGPFVPRSDRAASPHPAAPFVPHSDQVAPPDSDVPFVPHPDARLVDAATGRQVGGAELATRVADLAALLDREPPGVVLAAAPAEIDAVLRILAAWQAGRPVALVEPQVAPGALRELVDRFRPAVLLTGPEPVDGYEPAPVGLGAAWRRTGPAGPAPHPDLALLLTTSGSTGNPKLVRLSRTAVRANAAAITTALGIDGDEVAPTTLPLHYTYGLSVLTSHLHAGATVLLERSGLTSREFWTAVDRHRVTSLAAVPYQYEMLRRLRFDPARHDRLRTLTQAGGRLRPELVADFHARMAGVDGRLFVMYGQTEATARMTVLPPDRLPEKLGSVGPPVPGGALSVRADDGMETTAPGRTGEIVYRGPNVMMGYAETAADLARPDELGGVLATGDLGRLDADGFLHVTGRLKRIAKVFGVRVNLDDVERSLGHHGPVAAIAGADRLVVVAEGADADRLARIRAEVAQALGTHSSGVQVRGVDALPLTAAGKPDYRALEAQC</sequence>
<gene>
    <name evidence="3" type="ORF">GA0070606_1353</name>
</gene>
<dbReference type="Proteomes" id="UP000199001">
    <property type="component" value="Unassembled WGS sequence"/>
</dbReference>
<dbReference type="InterPro" id="IPR000873">
    <property type="entry name" value="AMP-dep_synth/lig_dom"/>
</dbReference>
<dbReference type="EMBL" id="FMHZ01000002">
    <property type="protein sequence ID" value="SCL48715.1"/>
    <property type="molecule type" value="Genomic_DNA"/>
</dbReference>